<dbReference type="OrthoDB" id="2922289at2759"/>
<dbReference type="Proteomes" id="UP001152607">
    <property type="component" value="Unassembled WGS sequence"/>
</dbReference>
<protein>
    <submittedName>
        <fullName evidence="1">Uncharacterized protein</fullName>
    </submittedName>
</protein>
<keyword evidence="2" id="KW-1185">Reference proteome</keyword>
<dbReference type="PANTHER" id="PTHR40788">
    <property type="entry name" value="CLR5 DOMAIN-CONTAINING PROTEIN-RELATED"/>
    <property type="match status" value="1"/>
</dbReference>
<reference evidence="1" key="1">
    <citation type="submission" date="2023-01" db="EMBL/GenBank/DDBJ databases">
        <authorList>
            <person name="Van Ghelder C."/>
            <person name="Rancurel C."/>
        </authorList>
    </citation>
    <scope>NUCLEOTIDE SEQUENCE</scope>
    <source>
        <strain evidence="1">CNCM I-4278</strain>
    </source>
</reference>
<evidence type="ECO:0000313" key="2">
    <source>
        <dbReference type="Proteomes" id="UP001152607"/>
    </source>
</evidence>
<gene>
    <name evidence="1" type="ORF">PDIGIT_LOCUS14551</name>
</gene>
<name>A0A9W4USH4_9PLEO</name>
<dbReference type="PANTHER" id="PTHR40788:SF2">
    <property type="entry name" value="CLR5 DOMAIN-CONTAINING PROTEIN"/>
    <property type="match status" value="1"/>
</dbReference>
<sequence>MRKQFIINVSIGLLVLEVQDRILEFLVAICESIISGALPAESAKSVDQKEQPKPAIPSDKADSYLSTLELARERPYLPPRMDVGRLRSIAESYLNGWKNHAWEMRENPAYFQRVYLDWADHAYEQVVDVYEKSQMTEAAWNRAALFACYEITAQYFTWNLITQLLRKVERFYNDSECA</sequence>
<dbReference type="AlphaFoldDB" id="A0A9W4USH4"/>
<evidence type="ECO:0000313" key="1">
    <source>
        <dbReference type="EMBL" id="CAI6341355.1"/>
    </source>
</evidence>
<dbReference type="EMBL" id="CAOQHR010000011">
    <property type="protein sequence ID" value="CAI6341355.1"/>
    <property type="molecule type" value="Genomic_DNA"/>
</dbReference>
<comment type="caution">
    <text evidence="1">The sequence shown here is derived from an EMBL/GenBank/DDBJ whole genome shotgun (WGS) entry which is preliminary data.</text>
</comment>
<proteinExistence type="predicted"/>
<organism evidence="1 2">
    <name type="scientific">Periconia digitata</name>
    <dbReference type="NCBI Taxonomy" id="1303443"/>
    <lineage>
        <taxon>Eukaryota</taxon>
        <taxon>Fungi</taxon>
        <taxon>Dikarya</taxon>
        <taxon>Ascomycota</taxon>
        <taxon>Pezizomycotina</taxon>
        <taxon>Dothideomycetes</taxon>
        <taxon>Pleosporomycetidae</taxon>
        <taxon>Pleosporales</taxon>
        <taxon>Massarineae</taxon>
        <taxon>Periconiaceae</taxon>
        <taxon>Periconia</taxon>
    </lineage>
</organism>
<accession>A0A9W4USH4</accession>